<organism evidence="2 3">
    <name type="scientific">Pseudomonas mangiferae</name>
    <dbReference type="NCBI Taxonomy" id="2593654"/>
    <lineage>
        <taxon>Bacteria</taxon>
        <taxon>Pseudomonadati</taxon>
        <taxon>Pseudomonadota</taxon>
        <taxon>Gammaproteobacteria</taxon>
        <taxon>Pseudomonadales</taxon>
        <taxon>Pseudomonadaceae</taxon>
        <taxon>Pseudomonas</taxon>
    </lineage>
</organism>
<keyword evidence="2" id="KW-0808">Transferase</keyword>
<keyword evidence="1" id="KW-0732">Signal</keyword>
<feature type="signal peptide" evidence="1">
    <location>
        <begin position="1"/>
        <end position="18"/>
    </location>
</feature>
<reference evidence="2 3" key="1">
    <citation type="submission" date="2019-07" db="EMBL/GenBank/DDBJ databases">
        <title>Pseudomonas mangiferae sp. nov., isolated from bark of mango tree in Thailand.</title>
        <authorList>
            <person name="Srisuk N."/>
            <person name="Anurat P."/>
        </authorList>
    </citation>
    <scope>NUCLEOTIDE SEQUENCE [LARGE SCALE GENOMIC DNA]</scope>
    <source>
        <strain evidence="2 3">DMKU_BBB3-04</strain>
    </source>
</reference>
<dbReference type="RefSeq" id="WP_143487315.1">
    <property type="nucleotide sequence ID" value="NZ_VJOY01000003.1"/>
</dbReference>
<dbReference type="EMBL" id="VJOY01000003">
    <property type="protein sequence ID" value="TRX75923.1"/>
    <property type="molecule type" value="Genomic_DNA"/>
</dbReference>
<evidence type="ECO:0000313" key="3">
    <source>
        <dbReference type="Proteomes" id="UP000315235"/>
    </source>
</evidence>
<accession>A0A553H2G1</accession>
<gene>
    <name evidence="2" type="ORF">FM069_05665</name>
</gene>
<feature type="chain" id="PRO_5022215995" evidence="1">
    <location>
        <begin position="19"/>
        <end position="103"/>
    </location>
</feature>
<keyword evidence="3" id="KW-1185">Reference proteome</keyword>
<proteinExistence type="predicted"/>
<evidence type="ECO:0000256" key="1">
    <source>
        <dbReference type="SAM" id="SignalP"/>
    </source>
</evidence>
<protein>
    <submittedName>
        <fullName evidence="2">3-phosphoglycerate kinase</fullName>
    </submittedName>
</protein>
<name>A0A553H2G1_9PSED</name>
<dbReference type="GO" id="GO:0016301">
    <property type="term" value="F:kinase activity"/>
    <property type="evidence" value="ECO:0007669"/>
    <property type="project" value="UniProtKB-KW"/>
</dbReference>
<sequence>MKNLLCAFAALVPLTAWAYPIDLDRQLNGTEVTYVTDDLDPSMGSITLRNDGQSPVACSVIFANGPEAPKRRRASLAPGETANLVVHFNRTIIKLRIELECTP</sequence>
<evidence type="ECO:0000313" key="2">
    <source>
        <dbReference type="EMBL" id="TRX75923.1"/>
    </source>
</evidence>
<dbReference type="OrthoDB" id="6920230at2"/>
<dbReference type="Proteomes" id="UP000315235">
    <property type="component" value="Unassembled WGS sequence"/>
</dbReference>
<comment type="caution">
    <text evidence="2">The sequence shown here is derived from an EMBL/GenBank/DDBJ whole genome shotgun (WGS) entry which is preliminary data.</text>
</comment>
<dbReference type="AlphaFoldDB" id="A0A553H2G1"/>
<keyword evidence="2" id="KW-0418">Kinase</keyword>